<dbReference type="Proteomes" id="UP001501414">
    <property type="component" value="Unassembled WGS sequence"/>
</dbReference>
<gene>
    <name evidence="2" type="ORF">GCM10009613_08840</name>
</gene>
<accession>A0ABN1XHM1</accession>
<dbReference type="EMBL" id="BAAAJK010000004">
    <property type="protein sequence ID" value="GAA1381963.1"/>
    <property type="molecule type" value="Genomic_DNA"/>
</dbReference>
<dbReference type="RefSeq" id="WP_344018490.1">
    <property type="nucleotide sequence ID" value="NZ_BAAAJK010000004.1"/>
</dbReference>
<feature type="compositionally biased region" description="Gly residues" evidence="1">
    <location>
        <begin position="191"/>
        <end position="202"/>
    </location>
</feature>
<feature type="region of interest" description="Disordered" evidence="1">
    <location>
        <begin position="178"/>
        <end position="202"/>
    </location>
</feature>
<protein>
    <submittedName>
        <fullName evidence="2">Uncharacterized protein</fullName>
    </submittedName>
</protein>
<evidence type="ECO:0000313" key="3">
    <source>
        <dbReference type="Proteomes" id="UP001501414"/>
    </source>
</evidence>
<proteinExistence type="predicted"/>
<name>A0ABN1XHM1_9PSEU</name>
<comment type="caution">
    <text evidence="2">The sequence shown here is derived from an EMBL/GenBank/DDBJ whole genome shotgun (WGS) entry which is preliminary data.</text>
</comment>
<organism evidence="2 3">
    <name type="scientific">Pseudonocardia kongjuensis</name>
    <dbReference type="NCBI Taxonomy" id="102227"/>
    <lineage>
        <taxon>Bacteria</taxon>
        <taxon>Bacillati</taxon>
        <taxon>Actinomycetota</taxon>
        <taxon>Actinomycetes</taxon>
        <taxon>Pseudonocardiales</taxon>
        <taxon>Pseudonocardiaceae</taxon>
        <taxon>Pseudonocardia</taxon>
    </lineage>
</organism>
<sequence>MNGSTGGTVIRAVPRDRIGWAAADRMLCAALVTLSRDDAPPDATAAAVRSWCRLSGALRAAQARPGYPPGPCPDLCLVAVHPADIEPIGRLARELGRCLLPGARPTTARALLRAASAAATGPCGLVVELARMHGVLDLDHGQDAELLYALAGVRTTGATILAAHDRVAGRVAAMWAAGEPDPGPVPADGLPGSGYGRHTGPR</sequence>
<keyword evidence="3" id="KW-1185">Reference proteome</keyword>
<evidence type="ECO:0000256" key="1">
    <source>
        <dbReference type="SAM" id="MobiDB-lite"/>
    </source>
</evidence>
<reference evidence="2 3" key="1">
    <citation type="journal article" date="2019" name="Int. J. Syst. Evol. Microbiol.">
        <title>The Global Catalogue of Microorganisms (GCM) 10K type strain sequencing project: providing services to taxonomists for standard genome sequencing and annotation.</title>
        <authorList>
            <consortium name="The Broad Institute Genomics Platform"/>
            <consortium name="The Broad Institute Genome Sequencing Center for Infectious Disease"/>
            <person name="Wu L."/>
            <person name="Ma J."/>
        </authorList>
    </citation>
    <scope>NUCLEOTIDE SEQUENCE [LARGE SCALE GENOMIC DNA]</scope>
    <source>
        <strain evidence="2 3">JCM 11896</strain>
    </source>
</reference>
<evidence type="ECO:0000313" key="2">
    <source>
        <dbReference type="EMBL" id="GAA1381963.1"/>
    </source>
</evidence>